<dbReference type="EMBL" id="JAIWYP010000005">
    <property type="protein sequence ID" value="KAH3817838.1"/>
    <property type="molecule type" value="Genomic_DNA"/>
</dbReference>
<gene>
    <name evidence="1" type="ORF">DPMN_119393</name>
</gene>
<evidence type="ECO:0000313" key="2">
    <source>
        <dbReference type="Proteomes" id="UP000828390"/>
    </source>
</evidence>
<organism evidence="1 2">
    <name type="scientific">Dreissena polymorpha</name>
    <name type="common">Zebra mussel</name>
    <name type="synonym">Mytilus polymorpha</name>
    <dbReference type="NCBI Taxonomy" id="45954"/>
    <lineage>
        <taxon>Eukaryota</taxon>
        <taxon>Metazoa</taxon>
        <taxon>Spiralia</taxon>
        <taxon>Lophotrochozoa</taxon>
        <taxon>Mollusca</taxon>
        <taxon>Bivalvia</taxon>
        <taxon>Autobranchia</taxon>
        <taxon>Heteroconchia</taxon>
        <taxon>Euheterodonta</taxon>
        <taxon>Imparidentia</taxon>
        <taxon>Neoheterodontei</taxon>
        <taxon>Myida</taxon>
        <taxon>Dreissenoidea</taxon>
        <taxon>Dreissenidae</taxon>
        <taxon>Dreissena</taxon>
    </lineage>
</organism>
<evidence type="ECO:0000313" key="1">
    <source>
        <dbReference type="EMBL" id="KAH3817838.1"/>
    </source>
</evidence>
<keyword evidence="2" id="KW-1185">Reference proteome</keyword>
<sequence>MAESGHEPTINDVLNCVRTIDTRLVGIERILHAVDSVEQIVCDFDKEFKKIWVALKDKVKRTDARVCALEGKVELVDLFRKRTK</sequence>
<dbReference type="Proteomes" id="UP000828390">
    <property type="component" value="Unassembled WGS sequence"/>
</dbReference>
<reference evidence="1" key="1">
    <citation type="journal article" date="2019" name="bioRxiv">
        <title>The Genome of the Zebra Mussel, Dreissena polymorpha: A Resource for Invasive Species Research.</title>
        <authorList>
            <person name="McCartney M.A."/>
            <person name="Auch B."/>
            <person name="Kono T."/>
            <person name="Mallez S."/>
            <person name="Zhang Y."/>
            <person name="Obille A."/>
            <person name="Becker A."/>
            <person name="Abrahante J.E."/>
            <person name="Garbe J."/>
            <person name="Badalamenti J.P."/>
            <person name="Herman A."/>
            <person name="Mangelson H."/>
            <person name="Liachko I."/>
            <person name="Sullivan S."/>
            <person name="Sone E.D."/>
            <person name="Koren S."/>
            <person name="Silverstein K.A.T."/>
            <person name="Beckman K.B."/>
            <person name="Gohl D.M."/>
        </authorList>
    </citation>
    <scope>NUCLEOTIDE SEQUENCE</scope>
    <source>
        <strain evidence="1">Duluth1</strain>
        <tissue evidence="1">Whole animal</tissue>
    </source>
</reference>
<reference evidence="1" key="2">
    <citation type="submission" date="2020-11" db="EMBL/GenBank/DDBJ databases">
        <authorList>
            <person name="McCartney M.A."/>
            <person name="Auch B."/>
            <person name="Kono T."/>
            <person name="Mallez S."/>
            <person name="Becker A."/>
            <person name="Gohl D.M."/>
            <person name="Silverstein K.A.T."/>
            <person name="Koren S."/>
            <person name="Bechman K.B."/>
            <person name="Herman A."/>
            <person name="Abrahante J.E."/>
            <person name="Garbe J."/>
        </authorList>
    </citation>
    <scope>NUCLEOTIDE SEQUENCE</scope>
    <source>
        <strain evidence="1">Duluth1</strain>
        <tissue evidence="1">Whole animal</tissue>
    </source>
</reference>
<name>A0A9D4GJ57_DREPO</name>
<accession>A0A9D4GJ57</accession>
<comment type="caution">
    <text evidence="1">The sequence shown here is derived from an EMBL/GenBank/DDBJ whole genome shotgun (WGS) entry which is preliminary data.</text>
</comment>
<dbReference type="AlphaFoldDB" id="A0A9D4GJ57"/>
<protein>
    <submittedName>
        <fullName evidence="1">Uncharacterized protein</fullName>
    </submittedName>
</protein>
<proteinExistence type="predicted"/>